<dbReference type="EMBL" id="VSSQ01009755">
    <property type="protein sequence ID" value="MPM42500.1"/>
    <property type="molecule type" value="Genomic_DNA"/>
</dbReference>
<comment type="caution">
    <text evidence="1">The sequence shown here is derived from an EMBL/GenBank/DDBJ whole genome shotgun (WGS) entry which is preliminary data.</text>
</comment>
<sequence length="73" mass="8839">MGLISGLSDLFRIIYEEGEKEWMDETQYLEALNELYFELEKGYISEEEYEEKEDAILDQLKTVRDYKKEHGYM</sequence>
<evidence type="ECO:0000313" key="1">
    <source>
        <dbReference type="EMBL" id="MPM42500.1"/>
    </source>
</evidence>
<organism evidence="1">
    <name type="scientific">bioreactor metagenome</name>
    <dbReference type="NCBI Taxonomy" id="1076179"/>
    <lineage>
        <taxon>unclassified sequences</taxon>
        <taxon>metagenomes</taxon>
        <taxon>ecological metagenomes</taxon>
    </lineage>
</organism>
<protein>
    <recommendedName>
        <fullName evidence="2">Gas vesicle protein GvpG</fullName>
    </recommendedName>
</protein>
<name>A0A644ZNH6_9ZZZZ</name>
<reference evidence="1" key="1">
    <citation type="submission" date="2019-08" db="EMBL/GenBank/DDBJ databases">
        <authorList>
            <person name="Kucharzyk K."/>
            <person name="Murdoch R.W."/>
            <person name="Higgins S."/>
            <person name="Loffler F."/>
        </authorList>
    </citation>
    <scope>NUCLEOTIDE SEQUENCE</scope>
</reference>
<evidence type="ECO:0008006" key="2">
    <source>
        <dbReference type="Google" id="ProtNLM"/>
    </source>
</evidence>
<proteinExistence type="predicted"/>
<dbReference type="InterPro" id="IPR007804">
    <property type="entry name" value="GvpG"/>
</dbReference>
<dbReference type="AlphaFoldDB" id="A0A644ZNH6"/>
<gene>
    <name evidence="1" type="ORF">SDC9_89165</name>
</gene>
<dbReference type="Pfam" id="PF05120">
    <property type="entry name" value="GvpG"/>
    <property type="match status" value="1"/>
</dbReference>
<accession>A0A644ZNH6</accession>